<gene>
    <name evidence="2" type="ORF">PMIN01_11016</name>
</gene>
<sequence>MALDREREVSVLSRGEDGWMDPWRGWGKPNYREVTCDLLGAPAILGRPPRGGRSCPLLSRCADFHPRPSRPSRRPATLHRTPANPARLAPPCPHVPAPAGHQESHRACLPACLSAHCLPTAAGSSLTTPSLDPAALRPRSPSIPYITTRAPTTPIHFARNRIALHRSRAAPLRSRRTREHSRPSSAPTTVATPRGPCSSKSRPATASRVDNRKRKQPTESFRAALSRA</sequence>
<evidence type="ECO:0000256" key="1">
    <source>
        <dbReference type="SAM" id="MobiDB-lite"/>
    </source>
</evidence>
<keyword evidence="3" id="KW-1185">Reference proteome</keyword>
<feature type="compositionally biased region" description="Basic residues" evidence="1">
    <location>
        <begin position="67"/>
        <end position="77"/>
    </location>
</feature>
<feature type="region of interest" description="Disordered" evidence="1">
    <location>
        <begin position="66"/>
        <end position="90"/>
    </location>
</feature>
<evidence type="ECO:0000313" key="3">
    <source>
        <dbReference type="Proteomes" id="UP000756921"/>
    </source>
</evidence>
<dbReference type="Proteomes" id="UP000756921">
    <property type="component" value="Unassembled WGS sequence"/>
</dbReference>
<protein>
    <submittedName>
        <fullName evidence="2">Uncharacterized protein</fullName>
    </submittedName>
</protein>
<feature type="region of interest" description="Disordered" evidence="1">
    <location>
        <begin position="124"/>
        <end position="148"/>
    </location>
</feature>
<evidence type="ECO:0000313" key="2">
    <source>
        <dbReference type="EMBL" id="KAF9731057.1"/>
    </source>
</evidence>
<dbReference type="EMBL" id="WJXW01000013">
    <property type="protein sequence ID" value="KAF9731057.1"/>
    <property type="molecule type" value="Genomic_DNA"/>
</dbReference>
<accession>A0A9P6G8I0</accession>
<feature type="compositionally biased region" description="Basic residues" evidence="1">
    <location>
        <begin position="161"/>
        <end position="179"/>
    </location>
</feature>
<name>A0A9P6G8I0_9PLEO</name>
<comment type="caution">
    <text evidence="2">The sequence shown here is derived from an EMBL/GenBank/DDBJ whole genome shotgun (WGS) entry which is preliminary data.</text>
</comment>
<organism evidence="2 3">
    <name type="scientific">Paraphaeosphaeria minitans</name>
    <dbReference type="NCBI Taxonomy" id="565426"/>
    <lineage>
        <taxon>Eukaryota</taxon>
        <taxon>Fungi</taxon>
        <taxon>Dikarya</taxon>
        <taxon>Ascomycota</taxon>
        <taxon>Pezizomycotina</taxon>
        <taxon>Dothideomycetes</taxon>
        <taxon>Pleosporomycetidae</taxon>
        <taxon>Pleosporales</taxon>
        <taxon>Massarineae</taxon>
        <taxon>Didymosphaeriaceae</taxon>
        <taxon>Paraphaeosphaeria</taxon>
    </lineage>
</organism>
<dbReference type="AlphaFoldDB" id="A0A9P6G8I0"/>
<reference evidence="2" key="1">
    <citation type="journal article" date="2020" name="Mol. Plant Microbe Interact.">
        <title>Genome Sequence of the Biocontrol Agent Coniothyrium minitans strain Conio (IMI 134523).</title>
        <authorList>
            <person name="Patel D."/>
            <person name="Shittu T.A."/>
            <person name="Baroncelli R."/>
            <person name="Muthumeenakshi S."/>
            <person name="Osborne T.H."/>
            <person name="Janganan T.K."/>
            <person name="Sreenivasaprasad S."/>
        </authorList>
    </citation>
    <scope>NUCLEOTIDE SEQUENCE</scope>
    <source>
        <strain evidence="2">Conio</strain>
    </source>
</reference>
<feature type="region of interest" description="Disordered" evidence="1">
    <location>
        <begin position="161"/>
        <end position="228"/>
    </location>
</feature>
<proteinExistence type="predicted"/>